<dbReference type="OrthoDB" id="9778880at2"/>
<protein>
    <submittedName>
        <fullName evidence="6">Dihydrodipicolinate synthase</fullName>
    </submittedName>
</protein>
<dbReference type="Proteomes" id="UP000078272">
    <property type="component" value="Unassembled WGS sequence"/>
</dbReference>
<dbReference type="AlphaFoldDB" id="A0A175R4B9"/>
<evidence type="ECO:0000256" key="1">
    <source>
        <dbReference type="ARBA" id="ARBA00007592"/>
    </source>
</evidence>
<dbReference type="PANTHER" id="PTHR12128:SF66">
    <property type="entry name" value="4-HYDROXY-2-OXOGLUTARATE ALDOLASE, MITOCHONDRIAL"/>
    <property type="match status" value="1"/>
</dbReference>
<name>A0A175R4B9_9HYPH</name>
<dbReference type="PATRIC" id="fig|401562.3.peg.3833"/>
<dbReference type="Pfam" id="PF00701">
    <property type="entry name" value="DHDPS"/>
    <property type="match status" value="1"/>
</dbReference>
<proteinExistence type="inferred from homology"/>
<dbReference type="STRING" id="401562.NS365_14790"/>
<dbReference type="SUPFAM" id="SSF51569">
    <property type="entry name" value="Aldolase"/>
    <property type="match status" value="1"/>
</dbReference>
<evidence type="ECO:0000256" key="2">
    <source>
        <dbReference type="ARBA" id="ARBA00023239"/>
    </source>
</evidence>
<dbReference type="RefSeq" id="WP_058636230.1">
    <property type="nucleotide sequence ID" value="NZ_LDPZ01000052.1"/>
</dbReference>
<evidence type="ECO:0000256" key="4">
    <source>
        <dbReference type="PIRSR" id="PIRSR001365-1"/>
    </source>
</evidence>
<evidence type="ECO:0000256" key="3">
    <source>
        <dbReference type="PIRNR" id="PIRNR001365"/>
    </source>
</evidence>
<dbReference type="InterPro" id="IPR002220">
    <property type="entry name" value="DapA-like"/>
</dbReference>
<feature type="binding site" evidence="5">
    <location>
        <position position="52"/>
    </location>
    <ligand>
        <name>pyruvate</name>
        <dbReference type="ChEBI" id="CHEBI:15361"/>
    </ligand>
</feature>
<dbReference type="PRINTS" id="PR00146">
    <property type="entry name" value="DHPICSNTHASE"/>
</dbReference>
<accession>A0A175R4B9</accession>
<comment type="similarity">
    <text evidence="1 3">Belongs to the DapA family.</text>
</comment>
<dbReference type="Gene3D" id="3.20.20.70">
    <property type="entry name" value="Aldolase class I"/>
    <property type="match status" value="1"/>
</dbReference>
<dbReference type="GO" id="GO:0008840">
    <property type="term" value="F:4-hydroxy-tetrahydrodipicolinate synthase activity"/>
    <property type="evidence" value="ECO:0007669"/>
    <property type="project" value="TreeGrafter"/>
</dbReference>
<dbReference type="CDD" id="cd00408">
    <property type="entry name" value="DHDPS-like"/>
    <property type="match status" value="1"/>
</dbReference>
<comment type="caution">
    <text evidence="6">The sequence shown here is derived from an EMBL/GenBank/DDBJ whole genome shotgun (WGS) entry which is preliminary data.</text>
</comment>
<feature type="active site" description="Schiff-base intermediate with substrate" evidence="4">
    <location>
        <position position="168"/>
    </location>
</feature>
<organism evidence="6 7">
    <name type="scientific">Aureimonas ureilytica</name>
    <dbReference type="NCBI Taxonomy" id="401562"/>
    <lineage>
        <taxon>Bacteria</taxon>
        <taxon>Pseudomonadati</taxon>
        <taxon>Pseudomonadota</taxon>
        <taxon>Alphaproteobacteria</taxon>
        <taxon>Hyphomicrobiales</taxon>
        <taxon>Aurantimonadaceae</taxon>
        <taxon>Aureimonas</taxon>
    </lineage>
</organism>
<keyword evidence="2 3" id="KW-0456">Lyase</keyword>
<gene>
    <name evidence="6" type="ORF">NS226_18645</name>
</gene>
<dbReference type="InterPro" id="IPR013785">
    <property type="entry name" value="Aldolase_TIM"/>
</dbReference>
<evidence type="ECO:0000313" key="6">
    <source>
        <dbReference type="EMBL" id="KTQ85909.1"/>
    </source>
</evidence>
<dbReference type="PANTHER" id="PTHR12128">
    <property type="entry name" value="DIHYDRODIPICOLINATE SYNTHASE"/>
    <property type="match status" value="1"/>
</dbReference>
<evidence type="ECO:0000256" key="5">
    <source>
        <dbReference type="PIRSR" id="PIRSR001365-2"/>
    </source>
</evidence>
<dbReference type="SMART" id="SM01130">
    <property type="entry name" value="DHDPS"/>
    <property type="match status" value="1"/>
</dbReference>
<dbReference type="EMBL" id="LDPZ01000052">
    <property type="protein sequence ID" value="KTQ85909.1"/>
    <property type="molecule type" value="Genomic_DNA"/>
</dbReference>
<feature type="active site" description="Proton donor/acceptor" evidence="4">
    <location>
        <position position="140"/>
    </location>
</feature>
<reference evidence="6 7" key="1">
    <citation type="journal article" date="2016" name="Front. Microbiol.">
        <title>Genomic Resource of Rice Seed Associated Bacteria.</title>
        <authorList>
            <person name="Midha S."/>
            <person name="Bansal K."/>
            <person name="Sharma S."/>
            <person name="Kumar N."/>
            <person name="Patil P.P."/>
            <person name="Chaudhry V."/>
            <person name="Patil P.B."/>
        </authorList>
    </citation>
    <scope>NUCLEOTIDE SEQUENCE [LARGE SCALE GENOMIC DNA]</scope>
    <source>
        <strain evidence="6 7">NS226</strain>
    </source>
</reference>
<evidence type="ECO:0000313" key="7">
    <source>
        <dbReference type="Proteomes" id="UP000078272"/>
    </source>
</evidence>
<dbReference type="PIRSF" id="PIRSF001365">
    <property type="entry name" value="DHDPS"/>
    <property type="match status" value="1"/>
</dbReference>
<sequence length="300" mass="32126">MPSQPSQPFRGLSAFPITPADAQGRVDDALLGRLLENLCDAEVASIGLLGSTGIYAFLSLDERRRAVEAAVEAVGGRVPLLVGIGALRTDHAIELARHAETAGASALLLAPMSYTPLTEDEVFEHYRSVAGSSGLPLCVYNNPGTTHFTFSSELLARLAQLPTIQAVKMPLPAGETLENAIPLLRERTGLAIGYSGDWGMADAMLAGADAFYSVLAGLLPRPVIALVEAAKRGDEETTRQLDHAFLPLWDCFKTYGSLRVMYVLLSRLGLGRFEPPRPILPLGTEARARVLAALDPVLNR</sequence>